<gene>
    <name evidence="13" type="primary">flhB</name>
    <name evidence="15" type="ORF">M2A_1759</name>
</gene>
<feature type="transmembrane region" description="Helical" evidence="13">
    <location>
        <begin position="94"/>
        <end position="114"/>
    </location>
</feature>
<protein>
    <recommendedName>
        <fullName evidence="3 13">Flagellar biosynthetic protein FlhB</fullName>
    </recommendedName>
</protein>
<dbReference type="EMBL" id="BBIO01000008">
    <property type="protein sequence ID" value="GAK45260.1"/>
    <property type="molecule type" value="Genomic_DNA"/>
</dbReference>
<keyword evidence="5 13" id="KW-1003">Cell membrane</keyword>
<evidence type="ECO:0000256" key="5">
    <source>
        <dbReference type="ARBA" id="ARBA00022475"/>
    </source>
</evidence>
<reference evidence="15 16" key="1">
    <citation type="submission" date="2014-07" db="EMBL/GenBank/DDBJ databases">
        <title>Tepidicaulis marinum gen. nov., sp. nov., a novel marine bacterium denitrifying nitrate to nitrous oxide strictly under microaerobic conditions.</title>
        <authorList>
            <person name="Takeuchi M."/>
            <person name="Yamagishi T."/>
            <person name="Kamagata Y."/>
            <person name="Oshima K."/>
            <person name="Hattori M."/>
            <person name="Katayama T."/>
            <person name="Hanada S."/>
            <person name="Tamaki H."/>
            <person name="Marumo K."/>
            <person name="Maeda H."/>
            <person name="Nedachi M."/>
            <person name="Iwasaki W."/>
            <person name="Suwa Y."/>
            <person name="Sakata S."/>
        </authorList>
    </citation>
    <scope>NUCLEOTIDE SEQUENCE [LARGE SCALE GENOMIC DNA]</scope>
    <source>
        <strain evidence="15 16">MA2</strain>
    </source>
</reference>
<dbReference type="PANTHER" id="PTHR30531:SF12">
    <property type="entry name" value="FLAGELLAR BIOSYNTHETIC PROTEIN FLHB"/>
    <property type="match status" value="1"/>
</dbReference>
<feature type="transmembrane region" description="Helical" evidence="13">
    <location>
        <begin position="35"/>
        <end position="56"/>
    </location>
</feature>
<comment type="similarity">
    <text evidence="2 13">Belongs to the type III secretion exporter family.</text>
</comment>
<keyword evidence="6 13" id="KW-0812">Transmembrane</keyword>
<evidence type="ECO:0000256" key="12">
    <source>
        <dbReference type="ARBA" id="ARBA00025078"/>
    </source>
</evidence>
<keyword evidence="11 13" id="KW-1006">Bacterial flagellum protein export</keyword>
<evidence type="ECO:0000256" key="3">
    <source>
        <dbReference type="ARBA" id="ARBA00021622"/>
    </source>
</evidence>
<evidence type="ECO:0000256" key="4">
    <source>
        <dbReference type="ARBA" id="ARBA00022448"/>
    </source>
</evidence>
<feature type="transmembrane region" description="Helical" evidence="13">
    <location>
        <begin position="193"/>
        <end position="215"/>
    </location>
</feature>
<evidence type="ECO:0000256" key="10">
    <source>
        <dbReference type="ARBA" id="ARBA00023136"/>
    </source>
</evidence>
<dbReference type="NCBIfam" id="TIGR00328">
    <property type="entry name" value="flhB"/>
    <property type="match status" value="1"/>
</dbReference>
<keyword evidence="15" id="KW-0966">Cell projection</keyword>
<feature type="region of interest" description="Disordered" evidence="14">
    <location>
        <begin position="1"/>
        <end position="32"/>
    </location>
</feature>
<evidence type="ECO:0000313" key="15">
    <source>
        <dbReference type="EMBL" id="GAK45260.1"/>
    </source>
</evidence>
<dbReference type="eggNOG" id="COG1377">
    <property type="taxonomic scope" value="Bacteria"/>
</dbReference>
<keyword evidence="7 13" id="KW-1005">Bacterial flagellum biogenesis</keyword>
<dbReference type="InterPro" id="IPR029025">
    <property type="entry name" value="T3SS_substrate_exporter_C"/>
</dbReference>
<dbReference type="PRINTS" id="PR00950">
    <property type="entry name" value="TYPE3IMSPROT"/>
</dbReference>
<keyword evidence="8 13" id="KW-0653">Protein transport</keyword>
<dbReference type="PANTHER" id="PTHR30531">
    <property type="entry name" value="FLAGELLAR BIOSYNTHETIC PROTEIN FLHB"/>
    <property type="match status" value="1"/>
</dbReference>
<evidence type="ECO:0000256" key="6">
    <source>
        <dbReference type="ARBA" id="ARBA00022692"/>
    </source>
</evidence>
<evidence type="ECO:0000256" key="9">
    <source>
        <dbReference type="ARBA" id="ARBA00022989"/>
    </source>
</evidence>
<sequence length="362" mass="40021">MSDQTQDKSSQTEEPTEKKQSDAKQKGNTPNSREVGTLLTFLAAFTLVAGAGSWAMAELGHAMVPLIDRPHELIAGPSVGDLAQMIGNFIGETALTLLPVFLLFMMAGILAMLVQGNARLAPDRIQPKLERISPKKGAERIFGRAAFVEFSFGLIKLTLIGAITSFVLWPAIAQAESFVFKDVASIPSILREFTMRLLVAVASSMTLIAAVDILWRRFDWKRNLRMSHKEIKDEMKQVEGDPMVKRRLREIRQSRARRRMLESVPNASVVVMNPTHYAVALRYERGVDAVPVCVAKGLDLVALKIRETAEKHGVPVVEEPPLARALHASMEVGHPISSEFYKAVAEIISYVLGQKTPARQKN</sequence>
<evidence type="ECO:0000313" key="16">
    <source>
        <dbReference type="Proteomes" id="UP000028702"/>
    </source>
</evidence>
<dbReference type="Gene3D" id="3.40.1690.10">
    <property type="entry name" value="secretion proteins EscU"/>
    <property type="match status" value="1"/>
</dbReference>
<proteinExistence type="inferred from homology"/>
<comment type="function">
    <text evidence="12 13">Required for formation of the rod structure in the basal body of the flagellar apparatus. Together with FliI and FliH, may constitute the export apparatus of flagellin.</text>
</comment>
<feature type="transmembrane region" description="Helical" evidence="13">
    <location>
        <begin position="150"/>
        <end position="173"/>
    </location>
</feature>
<dbReference type="AlphaFoldDB" id="A0A081BB42"/>
<comment type="subcellular location">
    <subcellularLocation>
        <location evidence="1">Cell membrane</location>
        <topology evidence="1">Multi-pass membrane protein</topology>
    </subcellularLocation>
</comment>
<dbReference type="Proteomes" id="UP000028702">
    <property type="component" value="Unassembled WGS sequence"/>
</dbReference>
<comment type="caution">
    <text evidence="15">The sequence shown here is derived from an EMBL/GenBank/DDBJ whole genome shotgun (WGS) entry which is preliminary data.</text>
</comment>
<dbReference type="Pfam" id="PF01312">
    <property type="entry name" value="Bac_export_2"/>
    <property type="match status" value="1"/>
</dbReference>
<evidence type="ECO:0000256" key="7">
    <source>
        <dbReference type="ARBA" id="ARBA00022795"/>
    </source>
</evidence>
<evidence type="ECO:0000256" key="2">
    <source>
        <dbReference type="ARBA" id="ARBA00010690"/>
    </source>
</evidence>
<dbReference type="InterPro" id="IPR006135">
    <property type="entry name" value="T3SS_substrate_exporter"/>
</dbReference>
<dbReference type="GO" id="GO:0044780">
    <property type="term" value="P:bacterial-type flagellum assembly"/>
    <property type="evidence" value="ECO:0007669"/>
    <property type="project" value="InterPro"/>
</dbReference>
<organism evidence="15 16">
    <name type="scientific">Tepidicaulis marinus</name>
    <dbReference type="NCBI Taxonomy" id="1333998"/>
    <lineage>
        <taxon>Bacteria</taxon>
        <taxon>Pseudomonadati</taxon>
        <taxon>Pseudomonadota</taxon>
        <taxon>Alphaproteobacteria</taxon>
        <taxon>Hyphomicrobiales</taxon>
        <taxon>Parvibaculaceae</taxon>
        <taxon>Tepidicaulis</taxon>
    </lineage>
</organism>
<keyword evidence="10 13" id="KW-0472">Membrane</keyword>
<dbReference type="SUPFAM" id="SSF160544">
    <property type="entry name" value="EscU C-terminal domain-like"/>
    <property type="match status" value="1"/>
</dbReference>
<dbReference type="GO" id="GO:0009306">
    <property type="term" value="P:protein secretion"/>
    <property type="evidence" value="ECO:0007669"/>
    <property type="project" value="InterPro"/>
</dbReference>
<keyword evidence="9 13" id="KW-1133">Transmembrane helix</keyword>
<keyword evidence="15" id="KW-0282">Flagellum</keyword>
<dbReference type="STRING" id="1333998.M2A_1759"/>
<dbReference type="RefSeq" id="WP_045445995.1">
    <property type="nucleotide sequence ID" value="NZ_BBIO01000008.1"/>
</dbReference>
<keyword evidence="15" id="KW-0969">Cilium</keyword>
<feature type="compositionally biased region" description="Basic and acidic residues" evidence="14">
    <location>
        <begin position="15"/>
        <end position="25"/>
    </location>
</feature>
<evidence type="ECO:0000256" key="8">
    <source>
        <dbReference type="ARBA" id="ARBA00022927"/>
    </source>
</evidence>
<name>A0A081BB42_9HYPH</name>
<evidence type="ECO:0000256" key="14">
    <source>
        <dbReference type="SAM" id="MobiDB-lite"/>
    </source>
</evidence>
<evidence type="ECO:0000256" key="1">
    <source>
        <dbReference type="ARBA" id="ARBA00004651"/>
    </source>
</evidence>
<evidence type="ECO:0000256" key="11">
    <source>
        <dbReference type="ARBA" id="ARBA00023225"/>
    </source>
</evidence>
<accession>A0A081BB42</accession>
<keyword evidence="16" id="KW-1185">Reference proteome</keyword>
<dbReference type="GO" id="GO:0005886">
    <property type="term" value="C:plasma membrane"/>
    <property type="evidence" value="ECO:0007669"/>
    <property type="project" value="UniProtKB-SubCell"/>
</dbReference>
<keyword evidence="4 13" id="KW-0813">Transport</keyword>
<evidence type="ECO:0000256" key="13">
    <source>
        <dbReference type="RuleBase" id="RU364091"/>
    </source>
</evidence>
<feature type="compositionally biased region" description="Polar residues" evidence="14">
    <location>
        <begin position="1"/>
        <end position="13"/>
    </location>
</feature>
<dbReference type="InterPro" id="IPR006136">
    <property type="entry name" value="FlhB"/>
</dbReference>